<dbReference type="AlphaFoldDB" id="A0AAV9UQR9"/>
<evidence type="ECO:0000256" key="1">
    <source>
        <dbReference type="SAM" id="MobiDB-lite"/>
    </source>
</evidence>
<comment type="caution">
    <text evidence="3">The sequence shown here is derived from an EMBL/GenBank/DDBJ whole genome shotgun (WGS) entry which is preliminary data.</text>
</comment>
<feature type="compositionally biased region" description="Basic and acidic residues" evidence="1">
    <location>
        <begin position="58"/>
        <end position="70"/>
    </location>
</feature>
<feature type="compositionally biased region" description="Polar residues" evidence="1">
    <location>
        <begin position="44"/>
        <end position="57"/>
    </location>
</feature>
<feature type="transmembrane region" description="Helical" evidence="2">
    <location>
        <begin position="151"/>
        <end position="168"/>
    </location>
</feature>
<keyword evidence="2" id="KW-0812">Transmembrane</keyword>
<evidence type="ECO:0000256" key="2">
    <source>
        <dbReference type="SAM" id="Phobius"/>
    </source>
</evidence>
<feature type="compositionally biased region" description="Basic residues" evidence="1">
    <location>
        <begin position="71"/>
        <end position="84"/>
    </location>
</feature>
<name>A0AAV9UQR9_9PEZI</name>
<sequence>MSRREHGREPHERGRSLTRKFNLLRVYTPQNGDNDEPSSSSYSNTTMNNKGSGNASKSEGKPDGKSDNKQKNRKKNAKKRSQAKRQREEQKMDDTTALMLPSLFGLAALVAKLGKSRPTAEFIGLFLGYTWLVMAVMSLAVLVWRKRYDGAVLSFLQAAAAAVNVAWYY</sequence>
<keyword evidence="2" id="KW-1133">Transmembrane helix</keyword>
<evidence type="ECO:0000313" key="4">
    <source>
        <dbReference type="Proteomes" id="UP001375240"/>
    </source>
</evidence>
<keyword evidence="4" id="KW-1185">Reference proteome</keyword>
<feature type="transmembrane region" description="Helical" evidence="2">
    <location>
        <begin position="126"/>
        <end position="144"/>
    </location>
</feature>
<accession>A0AAV9UQR9</accession>
<dbReference type="Proteomes" id="UP001375240">
    <property type="component" value="Unassembled WGS sequence"/>
</dbReference>
<evidence type="ECO:0000313" key="3">
    <source>
        <dbReference type="EMBL" id="KAK6346569.1"/>
    </source>
</evidence>
<dbReference type="EMBL" id="JAVHNQ010000005">
    <property type="protein sequence ID" value="KAK6346569.1"/>
    <property type="molecule type" value="Genomic_DNA"/>
</dbReference>
<protein>
    <submittedName>
        <fullName evidence="3">Uncharacterized protein</fullName>
    </submittedName>
</protein>
<gene>
    <name evidence="3" type="ORF">TWF696_006691</name>
</gene>
<organism evidence="3 4">
    <name type="scientific">Orbilia brochopaga</name>
    <dbReference type="NCBI Taxonomy" id="3140254"/>
    <lineage>
        <taxon>Eukaryota</taxon>
        <taxon>Fungi</taxon>
        <taxon>Dikarya</taxon>
        <taxon>Ascomycota</taxon>
        <taxon>Pezizomycotina</taxon>
        <taxon>Orbiliomycetes</taxon>
        <taxon>Orbiliales</taxon>
        <taxon>Orbiliaceae</taxon>
        <taxon>Orbilia</taxon>
    </lineage>
</organism>
<proteinExistence type="predicted"/>
<feature type="region of interest" description="Disordered" evidence="1">
    <location>
        <begin position="1"/>
        <end position="93"/>
    </location>
</feature>
<feature type="compositionally biased region" description="Basic and acidic residues" evidence="1">
    <location>
        <begin position="1"/>
        <end position="15"/>
    </location>
</feature>
<keyword evidence="2" id="KW-0472">Membrane</keyword>
<reference evidence="3 4" key="1">
    <citation type="submission" date="2019-10" db="EMBL/GenBank/DDBJ databases">
        <authorList>
            <person name="Palmer J.M."/>
        </authorList>
    </citation>
    <scope>NUCLEOTIDE SEQUENCE [LARGE SCALE GENOMIC DNA]</scope>
    <source>
        <strain evidence="3 4">TWF696</strain>
    </source>
</reference>